<keyword evidence="1" id="KW-0732">Signal</keyword>
<accession>A0AA86SRZ6</accession>
<dbReference type="EMBL" id="OY731403">
    <property type="protein sequence ID" value="CAJ1962710.1"/>
    <property type="molecule type" value="Genomic_DNA"/>
</dbReference>
<dbReference type="Proteomes" id="UP001189624">
    <property type="component" value="Chromosome 6"/>
</dbReference>
<evidence type="ECO:0000313" key="3">
    <source>
        <dbReference type="Proteomes" id="UP001189624"/>
    </source>
</evidence>
<feature type="chain" id="PRO_5041741780" description="Hydrophobic seed protein domain-containing protein" evidence="1">
    <location>
        <begin position="30"/>
        <end position="90"/>
    </location>
</feature>
<reference evidence="2" key="1">
    <citation type="submission" date="2023-10" db="EMBL/GenBank/DDBJ databases">
        <authorList>
            <person name="Domelevo Entfellner J.-B."/>
        </authorList>
    </citation>
    <scope>NUCLEOTIDE SEQUENCE</scope>
</reference>
<proteinExistence type="predicted"/>
<dbReference type="Gramene" id="rna-AYBTSS11_LOCUS19391">
    <property type="protein sequence ID" value="CAJ1962710.1"/>
    <property type="gene ID" value="gene-AYBTSS11_LOCUS19391"/>
</dbReference>
<name>A0AA86SRZ6_9FABA</name>
<evidence type="ECO:0000313" key="2">
    <source>
        <dbReference type="EMBL" id="CAJ1962710.1"/>
    </source>
</evidence>
<gene>
    <name evidence="2" type="ORF">AYBTSS11_LOCUS19391</name>
</gene>
<dbReference type="AlphaFoldDB" id="A0AA86SRZ6"/>
<keyword evidence="3" id="KW-1185">Reference proteome</keyword>
<evidence type="ECO:0008006" key="4">
    <source>
        <dbReference type="Google" id="ProtNLM"/>
    </source>
</evidence>
<feature type="signal peptide" evidence="1">
    <location>
        <begin position="1"/>
        <end position="29"/>
    </location>
</feature>
<evidence type="ECO:0000256" key="1">
    <source>
        <dbReference type="SAM" id="SignalP"/>
    </source>
</evidence>
<organism evidence="2 3">
    <name type="scientific">Sphenostylis stenocarpa</name>
    <dbReference type="NCBI Taxonomy" id="92480"/>
    <lineage>
        <taxon>Eukaryota</taxon>
        <taxon>Viridiplantae</taxon>
        <taxon>Streptophyta</taxon>
        <taxon>Embryophyta</taxon>
        <taxon>Tracheophyta</taxon>
        <taxon>Spermatophyta</taxon>
        <taxon>Magnoliopsida</taxon>
        <taxon>eudicotyledons</taxon>
        <taxon>Gunneridae</taxon>
        <taxon>Pentapetalae</taxon>
        <taxon>rosids</taxon>
        <taxon>fabids</taxon>
        <taxon>Fabales</taxon>
        <taxon>Fabaceae</taxon>
        <taxon>Papilionoideae</taxon>
        <taxon>50 kb inversion clade</taxon>
        <taxon>NPAAA clade</taxon>
        <taxon>indigoferoid/millettioid clade</taxon>
        <taxon>Phaseoleae</taxon>
        <taxon>Sphenostylis</taxon>
    </lineage>
</organism>
<sequence>MALKATTACTYVVALLLCLNMLPVPYILSSTYIPVVPDPLVPYQKGTCPIDAVKLGMLLNMVNVKLGSLPTLPCCSLIKDLADLEVDAVR</sequence>
<protein>
    <recommendedName>
        <fullName evidence="4">Hydrophobic seed protein domain-containing protein</fullName>
    </recommendedName>
</protein>